<accession>A0A2H2ZQ60</accession>
<sequence length="227" mass="25481">MPEALEQARAELKHKEDDIEVMTRGVVAVAEAAAKLRRKKRKLENTIPKWADPTGIARQISGIEDRIKDCEREESNLNASIANQTAVLEGYKEQLVALEKAYHDRELGQSRIPELQGRIAATSGACEKTYADTVTTKQQAGLCYKKLLECSVQAQNNAGLKKQQLVDYILSLFDMGLFHPAVIEPVRVALLELERDDGPKALLKTEFADRIKEIWKKVDFMILGHDP</sequence>
<evidence type="ECO:0000313" key="2">
    <source>
        <dbReference type="EMBL" id="OTA02855.1"/>
    </source>
</evidence>
<organism evidence="2 3">
    <name type="scientific">Trichoderma parareesei</name>
    <name type="common">Filamentous fungus</name>
    <dbReference type="NCBI Taxonomy" id="858221"/>
    <lineage>
        <taxon>Eukaryota</taxon>
        <taxon>Fungi</taxon>
        <taxon>Dikarya</taxon>
        <taxon>Ascomycota</taxon>
        <taxon>Pezizomycotina</taxon>
        <taxon>Sordariomycetes</taxon>
        <taxon>Hypocreomycetidae</taxon>
        <taxon>Hypocreales</taxon>
        <taxon>Hypocreaceae</taxon>
        <taxon>Trichoderma</taxon>
    </lineage>
</organism>
<name>A0A2H2ZQ60_TRIPA</name>
<dbReference type="AlphaFoldDB" id="A0A2H2ZQ60"/>
<evidence type="ECO:0000313" key="3">
    <source>
        <dbReference type="Proteomes" id="UP000219286"/>
    </source>
</evidence>
<reference evidence="2 3" key="1">
    <citation type="journal article" date="2015" name="Genome Announc.">
        <title>Genome sequence and annotation of Trichoderma parareesei, the ancestor of the cellulase producer Trichoderma reesei.</title>
        <authorList>
            <person name="Yang D."/>
            <person name="Pomraning K."/>
            <person name="Kopchinskiy A."/>
            <person name="Karimi Aghcheh R."/>
            <person name="Atanasova L."/>
            <person name="Chenthamara K."/>
            <person name="Baker S.E."/>
            <person name="Zhang R."/>
            <person name="Shen Q."/>
            <person name="Freitag M."/>
            <person name="Kubicek C.P."/>
            <person name="Druzhinina I.S."/>
        </authorList>
    </citation>
    <scope>NUCLEOTIDE SEQUENCE [LARGE SCALE GENOMIC DNA]</scope>
    <source>
        <strain evidence="2 3">CBS 125925</strain>
    </source>
</reference>
<keyword evidence="3" id="KW-1185">Reference proteome</keyword>
<comment type="caution">
    <text evidence="2">The sequence shown here is derived from an EMBL/GenBank/DDBJ whole genome shotgun (WGS) entry which is preliminary data.</text>
</comment>
<gene>
    <name evidence="2" type="ORF">A9Z42_0032790</name>
</gene>
<protein>
    <submittedName>
        <fullName evidence="2">Uncharacterized protein</fullName>
    </submittedName>
</protein>
<evidence type="ECO:0000256" key="1">
    <source>
        <dbReference type="SAM" id="Coils"/>
    </source>
</evidence>
<keyword evidence="1" id="KW-0175">Coiled coil</keyword>
<proteinExistence type="predicted"/>
<dbReference type="Gene3D" id="1.10.287.1490">
    <property type="match status" value="1"/>
</dbReference>
<dbReference type="Proteomes" id="UP000219286">
    <property type="component" value="Unassembled WGS sequence"/>
</dbReference>
<dbReference type="EMBL" id="LFMI01000362">
    <property type="protein sequence ID" value="OTA02855.1"/>
    <property type="molecule type" value="Genomic_DNA"/>
</dbReference>
<feature type="coiled-coil region" evidence="1">
    <location>
        <begin position="5"/>
        <end position="101"/>
    </location>
</feature>